<dbReference type="EMBL" id="JAPMLT010000016">
    <property type="protein sequence ID" value="MCX7572177.1"/>
    <property type="molecule type" value="Genomic_DNA"/>
</dbReference>
<keyword evidence="2" id="KW-0732">Signal</keyword>
<feature type="signal peptide" evidence="2">
    <location>
        <begin position="1"/>
        <end position="20"/>
    </location>
</feature>
<protein>
    <recommendedName>
        <fullName evidence="5">Lipoprotein</fullName>
    </recommendedName>
</protein>
<gene>
    <name evidence="3" type="ORF">OS242_19830</name>
</gene>
<accession>A0ABT3X5K1</accession>
<dbReference type="PROSITE" id="PS51257">
    <property type="entry name" value="PROKAR_LIPOPROTEIN"/>
    <property type="match status" value="1"/>
</dbReference>
<reference evidence="3 4" key="1">
    <citation type="submission" date="2022-11" db="EMBL/GenBank/DDBJ databases">
        <title>Study of microbial diversity in lake waters.</title>
        <authorList>
            <person name="Zhang J."/>
        </authorList>
    </citation>
    <scope>NUCLEOTIDE SEQUENCE [LARGE SCALE GENOMIC DNA]</scope>
    <source>
        <strain evidence="3 4">DT12</strain>
    </source>
</reference>
<evidence type="ECO:0000313" key="3">
    <source>
        <dbReference type="EMBL" id="MCX7572177.1"/>
    </source>
</evidence>
<keyword evidence="4" id="KW-1185">Reference proteome</keyword>
<sequence length="172" mass="18517">MKKTILALMVTALVATTAVGCTDQTESEKEQTSTENKSQEKTVTTSPTGTESNETVPESEDETHVEIKEAFQLEGYKMLSMMALTSIAMGKSDLPLDDAQRLSLAKAINQGMAASEWKQGEPNPVIFVNGDGSSFGVGLKRGSGELQLEMYEAQTDGSYKSVKKETKPGKAK</sequence>
<dbReference type="RefSeq" id="WP_267153426.1">
    <property type="nucleotide sequence ID" value="NZ_JAPMLT010000016.1"/>
</dbReference>
<comment type="caution">
    <text evidence="3">The sequence shown here is derived from an EMBL/GenBank/DDBJ whole genome shotgun (WGS) entry which is preliminary data.</text>
</comment>
<organism evidence="3 4">
    <name type="scientific">Tumebacillus lacus</name>
    <dbReference type="NCBI Taxonomy" id="2995335"/>
    <lineage>
        <taxon>Bacteria</taxon>
        <taxon>Bacillati</taxon>
        <taxon>Bacillota</taxon>
        <taxon>Bacilli</taxon>
        <taxon>Bacillales</taxon>
        <taxon>Alicyclobacillaceae</taxon>
        <taxon>Tumebacillus</taxon>
    </lineage>
</organism>
<evidence type="ECO:0000313" key="4">
    <source>
        <dbReference type="Proteomes" id="UP001208017"/>
    </source>
</evidence>
<name>A0ABT3X5K1_9BACL</name>
<dbReference type="Proteomes" id="UP001208017">
    <property type="component" value="Unassembled WGS sequence"/>
</dbReference>
<proteinExistence type="predicted"/>
<evidence type="ECO:0008006" key="5">
    <source>
        <dbReference type="Google" id="ProtNLM"/>
    </source>
</evidence>
<feature type="compositionally biased region" description="Basic and acidic residues" evidence="1">
    <location>
        <begin position="26"/>
        <end position="40"/>
    </location>
</feature>
<evidence type="ECO:0000256" key="2">
    <source>
        <dbReference type="SAM" id="SignalP"/>
    </source>
</evidence>
<feature type="compositionally biased region" description="Polar residues" evidence="1">
    <location>
        <begin position="41"/>
        <end position="56"/>
    </location>
</feature>
<feature type="region of interest" description="Disordered" evidence="1">
    <location>
        <begin position="22"/>
        <end position="64"/>
    </location>
</feature>
<evidence type="ECO:0000256" key="1">
    <source>
        <dbReference type="SAM" id="MobiDB-lite"/>
    </source>
</evidence>
<feature type="chain" id="PRO_5045760487" description="Lipoprotein" evidence="2">
    <location>
        <begin position="21"/>
        <end position="172"/>
    </location>
</feature>